<evidence type="ECO:0000313" key="5">
    <source>
        <dbReference type="Proteomes" id="UP000815325"/>
    </source>
</evidence>
<dbReference type="InterPro" id="IPR008271">
    <property type="entry name" value="Ser/Thr_kinase_AS"/>
</dbReference>
<evidence type="ECO:0000256" key="2">
    <source>
        <dbReference type="ARBA" id="ARBA00022840"/>
    </source>
</evidence>
<dbReference type="InterPro" id="IPR011009">
    <property type="entry name" value="Kinase-like_dom_sf"/>
</dbReference>
<organism evidence="4 5">
    <name type="scientific">Dunaliella salina</name>
    <name type="common">Green alga</name>
    <name type="synonym">Protococcus salinus</name>
    <dbReference type="NCBI Taxonomy" id="3046"/>
    <lineage>
        <taxon>Eukaryota</taxon>
        <taxon>Viridiplantae</taxon>
        <taxon>Chlorophyta</taxon>
        <taxon>core chlorophytes</taxon>
        <taxon>Chlorophyceae</taxon>
        <taxon>CS clade</taxon>
        <taxon>Chlamydomonadales</taxon>
        <taxon>Dunaliellaceae</taxon>
        <taxon>Dunaliella</taxon>
    </lineage>
</organism>
<dbReference type="PANTHER" id="PTHR27001:SF931">
    <property type="entry name" value="OS11G0664100 PROTEIN"/>
    <property type="match status" value="1"/>
</dbReference>
<gene>
    <name evidence="4" type="ORF">DUNSADRAFT_8442</name>
</gene>
<keyword evidence="2" id="KW-0067">ATP-binding</keyword>
<dbReference type="PANTHER" id="PTHR27001">
    <property type="entry name" value="OS01G0253100 PROTEIN"/>
    <property type="match status" value="1"/>
</dbReference>
<accession>A0ABQ7FTF5</accession>
<keyword evidence="5" id="KW-1185">Reference proteome</keyword>
<evidence type="ECO:0000256" key="1">
    <source>
        <dbReference type="ARBA" id="ARBA00022741"/>
    </source>
</evidence>
<proteinExistence type="predicted"/>
<feature type="non-terminal residue" evidence="4">
    <location>
        <position position="102"/>
    </location>
</feature>
<dbReference type="PROSITE" id="PS00108">
    <property type="entry name" value="PROTEIN_KINASE_ST"/>
    <property type="match status" value="1"/>
</dbReference>
<name>A0ABQ7FTF5_DUNSA</name>
<dbReference type="Gene3D" id="1.10.510.10">
    <property type="entry name" value="Transferase(Phosphotransferase) domain 1"/>
    <property type="match status" value="1"/>
</dbReference>
<protein>
    <submittedName>
        <fullName evidence="4">Kinase-like domain-containing protein</fullName>
    </submittedName>
</protein>
<feature type="domain" description="Protein kinase" evidence="3">
    <location>
        <begin position="1"/>
        <end position="102"/>
    </location>
</feature>
<dbReference type="PROSITE" id="PS50011">
    <property type="entry name" value="PROTEIN_KINASE_DOM"/>
    <property type="match status" value="1"/>
</dbReference>
<keyword evidence="1" id="KW-0547">Nucleotide-binding</keyword>
<dbReference type="Proteomes" id="UP000815325">
    <property type="component" value="Unassembled WGS sequence"/>
</dbReference>
<reference evidence="4" key="1">
    <citation type="submission" date="2017-08" db="EMBL/GenBank/DDBJ databases">
        <authorList>
            <person name="Polle J.E."/>
            <person name="Barry K."/>
            <person name="Cushman J."/>
            <person name="Schmutz J."/>
            <person name="Tran D."/>
            <person name="Hathwaick L.T."/>
            <person name="Yim W.C."/>
            <person name="Jenkins J."/>
            <person name="Mckie-Krisberg Z.M."/>
            <person name="Prochnik S."/>
            <person name="Lindquist E."/>
            <person name="Dockter R.B."/>
            <person name="Adam C."/>
            <person name="Molina H."/>
            <person name="Bunkerborg J."/>
            <person name="Jin E."/>
            <person name="Buchheim M."/>
            <person name="Magnuson J."/>
        </authorList>
    </citation>
    <scope>NUCLEOTIDE SEQUENCE</scope>
    <source>
        <strain evidence="4">CCAP 19/18</strain>
    </source>
</reference>
<dbReference type="Pfam" id="PF00069">
    <property type="entry name" value="Pkinase"/>
    <property type="match status" value="1"/>
</dbReference>
<sequence length="102" mass="10897">MSPRTGVGRSLPFRRALEIASGVASALVYLHPRVLHRDIKSANVLLSADGTAKLGDMGLSVVKPSSAAWHEVPESFEEGTIAYLAPECMSFSSSEPIVLTEK</sequence>
<dbReference type="SUPFAM" id="SSF56112">
    <property type="entry name" value="Protein kinase-like (PK-like)"/>
    <property type="match status" value="1"/>
</dbReference>
<evidence type="ECO:0000313" key="4">
    <source>
        <dbReference type="EMBL" id="KAF5825580.1"/>
    </source>
</evidence>
<dbReference type="EMBL" id="MU072466">
    <property type="protein sequence ID" value="KAF5825580.1"/>
    <property type="molecule type" value="Genomic_DNA"/>
</dbReference>
<comment type="caution">
    <text evidence="4">The sequence shown here is derived from an EMBL/GenBank/DDBJ whole genome shotgun (WGS) entry which is preliminary data.</text>
</comment>
<evidence type="ECO:0000259" key="3">
    <source>
        <dbReference type="PROSITE" id="PS50011"/>
    </source>
</evidence>
<dbReference type="InterPro" id="IPR000719">
    <property type="entry name" value="Prot_kinase_dom"/>
</dbReference>